<dbReference type="PANTHER" id="PTHR36505:SF1">
    <property type="entry name" value="BLR1072 PROTEIN"/>
    <property type="match status" value="1"/>
</dbReference>
<gene>
    <name evidence="2" type="ORF">GCM10010994_43580</name>
</gene>
<dbReference type="AlphaFoldDB" id="A0A916UPV2"/>
<evidence type="ECO:0000313" key="2">
    <source>
        <dbReference type="EMBL" id="GGC80855.1"/>
    </source>
</evidence>
<accession>A0A916UPV2</accession>
<evidence type="ECO:0000259" key="1">
    <source>
        <dbReference type="Pfam" id="PF05239"/>
    </source>
</evidence>
<sequence length="127" mass="14139">MVEHQHVATDETRSLIAASKVEGTDLYNSQGESMGSIYDVMLDKRSGRVAYAIASIGGFLGMGADYHPVPWERLRYDTQLGGYQLDETIDRLKAAPTIPSDYASDSDWGSTDLGWRGRVDDYYRPVI</sequence>
<name>A0A916UPV2_9HYPH</name>
<proteinExistence type="predicted"/>
<organism evidence="2 3">
    <name type="scientific">Chelatococcus reniformis</name>
    <dbReference type="NCBI Taxonomy" id="1494448"/>
    <lineage>
        <taxon>Bacteria</taxon>
        <taxon>Pseudomonadati</taxon>
        <taxon>Pseudomonadota</taxon>
        <taxon>Alphaproteobacteria</taxon>
        <taxon>Hyphomicrobiales</taxon>
        <taxon>Chelatococcaceae</taxon>
        <taxon>Chelatococcus</taxon>
    </lineage>
</organism>
<reference evidence="2" key="1">
    <citation type="journal article" date="2014" name="Int. J. Syst. Evol. Microbiol.">
        <title>Complete genome sequence of Corynebacterium casei LMG S-19264T (=DSM 44701T), isolated from a smear-ripened cheese.</title>
        <authorList>
            <consortium name="US DOE Joint Genome Institute (JGI-PGF)"/>
            <person name="Walter F."/>
            <person name="Albersmeier A."/>
            <person name="Kalinowski J."/>
            <person name="Ruckert C."/>
        </authorList>
    </citation>
    <scope>NUCLEOTIDE SEQUENCE</scope>
    <source>
        <strain evidence="2">CGMCC 1.12919</strain>
    </source>
</reference>
<dbReference type="PANTHER" id="PTHR36505">
    <property type="entry name" value="BLR1072 PROTEIN"/>
    <property type="match status" value="1"/>
</dbReference>
<dbReference type="Gene3D" id="2.30.30.240">
    <property type="entry name" value="PRC-barrel domain"/>
    <property type="match status" value="1"/>
</dbReference>
<dbReference type="RefSeq" id="WP_188611284.1">
    <property type="nucleotide sequence ID" value="NZ_BMGG01000008.1"/>
</dbReference>
<dbReference type="Proteomes" id="UP000637002">
    <property type="component" value="Unassembled WGS sequence"/>
</dbReference>
<comment type="caution">
    <text evidence="2">The sequence shown here is derived from an EMBL/GenBank/DDBJ whole genome shotgun (WGS) entry which is preliminary data.</text>
</comment>
<dbReference type="SUPFAM" id="SSF50346">
    <property type="entry name" value="PRC-barrel domain"/>
    <property type="match status" value="1"/>
</dbReference>
<protein>
    <submittedName>
        <fullName evidence="2">Photosystem reaction center subunit H</fullName>
    </submittedName>
</protein>
<reference evidence="2" key="2">
    <citation type="submission" date="2020-09" db="EMBL/GenBank/DDBJ databases">
        <authorList>
            <person name="Sun Q."/>
            <person name="Zhou Y."/>
        </authorList>
    </citation>
    <scope>NUCLEOTIDE SEQUENCE</scope>
    <source>
        <strain evidence="2">CGMCC 1.12919</strain>
    </source>
</reference>
<dbReference type="InterPro" id="IPR027275">
    <property type="entry name" value="PRC-brl_dom"/>
</dbReference>
<dbReference type="InterPro" id="IPR011033">
    <property type="entry name" value="PRC_barrel-like_sf"/>
</dbReference>
<dbReference type="Pfam" id="PF05239">
    <property type="entry name" value="PRC"/>
    <property type="match status" value="1"/>
</dbReference>
<dbReference type="EMBL" id="BMGG01000008">
    <property type="protein sequence ID" value="GGC80855.1"/>
    <property type="molecule type" value="Genomic_DNA"/>
</dbReference>
<feature type="domain" description="PRC-barrel" evidence="1">
    <location>
        <begin position="16"/>
        <end position="88"/>
    </location>
</feature>
<keyword evidence="3" id="KW-1185">Reference proteome</keyword>
<evidence type="ECO:0000313" key="3">
    <source>
        <dbReference type="Proteomes" id="UP000637002"/>
    </source>
</evidence>